<dbReference type="Proteomes" id="UP000824890">
    <property type="component" value="Unassembled WGS sequence"/>
</dbReference>
<dbReference type="NCBIfam" id="NF006330">
    <property type="entry name" value="PRK08560.1"/>
    <property type="match status" value="2"/>
</dbReference>
<keyword evidence="2" id="KW-0547">Nucleotide-binding</keyword>
<comment type="caution">
    <text evidence="6">The sequence shown here is derived from an EMBL/GenBank/DDBJ whole genome shotgun (WGS) entry which is preliminary data.</text>
</comment>
<organism evidence="6 7">
    <name type="scientific">Brassica napus</name>
    <name type="common">Rape</name>
    <dbReference type="NCBI Taxonomy" id="3708"/>
    <lineage>
        <taxon>Eukaryota</taxon>
        <taxon>Viridiplantae</taxon>
        <taxon>Streptophyta</taxon>
        <taxon>Embryophyta</taxon>
        <taxon>Tracheophyta</taxon>
        <taxon>Spermatophyta</taxon>
        <taxon>Magnoliopsida</taxon>
        <taxon>eudicotyledons</taxon>
        <taxon>Gunneridae</taxon>
        <taxon>Pentapetalae</taxon>
        <taxon>rosids</taxon>
        <taxon>malvids</taxon>
        <taxon>Brassicales</taxon>
        <taxon>Brassicaceae</taxon>
        <taxon>Brassiceae</taxon>
        <taxon>Brassica</taxon>
    </lineage>
</organism>
<evidence type="ECO:0008006" key="8">
    <source>
        <dbReference type="Google" id="ProtNLM"/>
    </source>
</evidence>
<dbReference type="NCBIfam" id="TIGR01572">
    <property type="entry name" value="A_thl_para_3677"/>
    <property type="match status" value="1"/>
</dbReference>
<dbReference type="Gene3D" id="3.40.50.620">
    <property type="entry name" value="HUPs"/>
    <property type="match status" value="7"/>
</dbReference>
<dbReference type="InterPro" id="IPR006462">
    <property type="entry name" value="MS5"/>
</dbReference>
<dbReference type="PANTHER" id="PTHR46264">
    <property type="entry name" value="TYROSINE-TRNA LIGASE"/>
    <property type="match status" value="1"/>
</dbReference>
<evidence type="ECO:0000256" key="2">
    <source>
        <dbReference type="ARBA" id="ARBA00022741"/>
    </source>
</evidence>
<keyword evidence="1" id="KW-0436">Ligase</keyword>
<sequence>MAAPSDNAPPTQASSLASKLQISEEVERRYNMIKSVGEQCINDDELRDLLAKKAAPVCYDGFEPSGKMHIAQGLMKIMNVNKLTSAGCRVKIWIADWFAFMNNKFGGDLKKIRIVGEYYKEIFQAAGMNGENVEFLWSSDEINARGDEYWPLVMDIACRNSLAKIKRCMPIMGHSETDELSAAHVLYVCMQCADPLFLEADICQLGMDQQTVNLLARDYCDETERGNKPVILSHHMLPGLLQGQTKMSTSDPSSAIFMEDDEAEVNRKIRKKAFCLPKIVEGNPCLEYVKYIILPWFSEFTVERDEKFGGNKTFSNFEDIAADYERDQLHPTDLKKALSKALNKILQPIRDHFKTNNRAKNLLKEVNNLLKQDHKSNRVVPTALSKEMKALSVNAPSSASGLQMSEEVEKKYNIVRSIGEECIQEDELKNLLAKKPTPICYDGFEPSGRMHIAQGVMKVTNVNKLTSAGCKVKIWIADWFAQLNNKLGGDLEKIKVVGEYFKEIWEAGGMNPEKVEFLWASDEISTRGNTYWPLVMDIARRNNLRRILRCGQIMGRSETEVLSAAQILYPCMQCADIFLLEADICQLGMDQRKVNMLAREYCDDIKRKNKPIILSHHMLPGLRQGQEKMSKSDPSSAIFMEDEEDAVNKKISEAHCPERTVAGNPCLEYVKYLVLPRFNEFVVENEKNGGNKTFTSFEDIAADYESGELSREDLKKALIKALNIMLQPVRHHFKTNERAKNLLKQVKVWKGMANKESSELGSLPTSPMAKRARTCETTGERLRGPVRVPRSIGLTNRGLAYGFDLYYNDDPPTLLVPCTWSKNYGIGLYGRIGLQCYNLQKGTNLKFKRLEKHSTKDTSFFSLYITLEATDPATGSVCSFQTQFGDAGRRISLGARITWLTLASTIKQIYNQPIDDVWDEDTPGINEFYKVPMPKWFSDEARERDSKKYYVVPESELHDNDWLQLLMEVAFFSKADRCLDAYLPLELKNVVVETFEDYTTEPSEKLKADNAIFYISYKCCSDPSTPLAGDHRAILDRRHRSISRFTQYFINARGDEYWPLVMDIACRNSLAKIKRCMPIMGHSETDELSAAHVLYVCMQCADPLFLEADICQLGMDQQTVNLLARDYCDETERGNKPVILSHHMLPTKMSKNDPSSAIFMDDDEGEVNRKIKKKAYCPPKIVEGNPCLEYVKYISLPWFNEFTVERDEKHGGNKTFDNFEDIAADYESDKLHPMDLKNALSKALNNILQPVHDHFKTNNRAKNLLKQDQKTNRVVATELYKEMEALSVNAPSSAAGLQRMHIAQGVMKVTNVNKLTSSGCQVKIWIADWFAQLNNKLGGDLEKIKVIGEYFKEIWQAGGMNPEKVEFLWASEEISSRGNKYWPLVMDIARRNNVWAEQIMGRSETEVLSAAQILYPCMQCADIFFLGADICQLGMDQRKVNMLAREYCDDIKRKNKPIILSHHMLHGLLEGQEKMSKSNPSSAIFMEDEEDAVNEKISQAHCPLKTVVGNPCLEYIKYLVLLRFNEFVVEQNGGPSQALKILLLSTRVAS</sequence>
<evidence type="ECO:0000256" key="5">
    <source>
        <dbReference type="ARBA" id="ARBA00023146"/>
    </source>
</evidence>
<dbReference type="Gene3D" id="1.10.240.10">
    <property type="entry name" value="Tyrosyl-Transfer RNA Synthetase"/>
    <property type="match status" value="1"/>
</dbReference>
<dbReference type="InterPro" id="IPR014729">
    <property type="entry name" value="Rossmann-like_a/b/a_fold"/>
</dbReference>
<accession>A0ABQ8AM92</accession>
<reference evidence="6 7" key="1">
    <citation type="submission" date="2021-05" db="EMBL/GenBank/DDBJ databases">
        <title>Genome Assembly of Synthetic Allotetraploid Brassica napus Reveals Homoeologous Exchanges between Subgenomes.</title>
        <authorList>
            <person name="Davis J.T."/>
        </authorList>
    </citation>
    <scope>NUCLEOTIDE SEQUENCE [LARGE SCALE GENOMIC DNA]</scope>
    <source>
        <strain evidence="7">cv. Da-Ae</strain>
        <tissue evidence="6">Seedling</tissue>
    </source>
</reference>
<keyword evidence="4" id="KW-0648">Protein biosynthesis</keyword>
<keyword evidence="3" id="KW-0067">ATP-binding</keyword>
<keyword evidence="7" id="KW-1185">Reference proteome</keyword>
<keyword evidence="5" id="KW-0030">Aminoacyl-tRNA synthetase</keyword>
<protein>
    <recommendedName>
        <fullName evidence="8">Tyrosine--tRNA ligase</fullName>
    </recommendedName>
</protein>
<proteinExistence type="predicted"/>
<dbReference type="Pfam" id="PF00579">
    <property type="entry name" value="tRNA-synt_1b"/>
    <property type="match status" value="4"/>
</dbReference>
<dbReference type="Pfam" id="PF04776">
    <property type="entry name" value="protein_MS5"/>
    <property type="match status" value="1"/>
</dbReference>
<dbReference type="InterPro" id="IPR002305">
    <property type="entry name" value="aa-tRNA-synth_Ic"/>
</dbReference>
<dbReference type="PANTHER" id="PTHR46264:SF8">
    <property type="entry name" value="TYROSINE--TRNA LIGASE"/>
    <property type="match status" value="1"/>
</dbReference>
<dbReference type="SUPFAM" id="SSF52374">
    <property type="entry name" value="Nucleotidylyl transferase"/>
    <property type="match status" value="4"/>
</dbReference>
<dbReference type="EMBL" id="JAGKQM010000013">
    <property type="protein sequence ID" value="KAH0893672.1"/>
    <property type="molecule type" value="Genomic_DNA"/>
</dbReference>
<dbReference type="InterPro" id="IPR050489">
    <property type="entry name" value="Tyr-tRNA_synthase"/>
</dbReference>
<evidence type="ECO:0000256" key="4">
    <source>
        <dbReference type="ARBA" id="ARBA00022917"/>
    </source>
</evidence>
<evidence type="ECO:0000313" key="7">
    <source>
        <dbReference type="Proteomes" id="UP000824890"/>
    </source>
</evidence>
<evidence type="ECO:0000313" key="6">
    <source>
        <dbReference type="EMBL" id="KAH0893672.1"/>
    </source>
</evidence>
<name>A0ABQ8AM92_BRANA</name>
<evidence type="ECO:0000256" key="1">
    <source>
        <dbReference type="ARBA" id="ARBA00022598"/>
    </source>
</evidence>
<evidence type="ECO:0000256" key="3">
    <source>
        <dbReference type="ARBA" id="ARBA00022840"/>
    </source>
</evidence>
<gene>
    <name evidence="6" type="ORF">HID58_056101</name>
</gene>